<dbReference type="InterPro" id="IPR002575">
    <property type="entry name" value="Aminoglycoside_PTrfase"/>
</dbReference>
<name>A0A6M0RNV0_9CYAN</name>
<dbReference type="AlphaFoldDB" id="A0A6M0RNV0"/>
<dbReference type="InterPro" id="IPR050249">
    <property type="entry name" value="Pseudomonas-type_ThrB"/>
</dbReference>
<reference evidence="3 4" key="1">
    <citation type="journal article" date="2020" name="Microb. Ecol.">
        <title>Ecogenomics of the Marine Benthic Filamentous Cyanobacterium Adonisia.</title>
        <authorList>
            <person name="Walter J.M."/>
            <person name="Coutinho F.H."/>
            <person name="Leomil L."/>
            <person name="Hargreaves P.I."/>
            <person name="Campeao M.E."/>
            <person name="Vieira V.V."/>
            <person name="Silva B.S."/>
            <person name="Fistarol G.O."/>
            <person name="Salomon P.S."/>
            <person name="Sawabe T."/>
            <person name="Mino S."/>
            <person name="Hosokawa M."/>
            <person name="Miyashita H."/>
            <person name="Maruyama F."/>
            <person name="van Verk M.C."/>
            <person name="Dutilh B.E."/>
            <person name="Thompson C.C."/>
            <person name="Thompson F.L."/>
        </authorList>
    </citation>
    <scope>NUCLEOTIDE SEQUENCE [LARGE SCALE GENOMIC DNA]</scope>
    <source>
        <strain evidence="3 4">CCMR0081</strain>
    </source>
</reference>
<accession>A0A6M0RNV0</accession>
<gene>
    <name evidence="3" type="ORF">DXZ20_20365</name>
</gene>
<dbReference type="GO" id="GO:0004413">
    <property type="term" value="F:homoserine kinase activity"/>
    <property type="evidence" value="ECO:0007669"/>
    <property type="project" value="TreeGrafter"/>
</dbReference>
<dbReference type="EMBL" id="QXHD01000004">
    <property type="protein sequence ID" value="NEZ57955.1"/>
    <property type="molecule type" value="Genomic_DNA"/>
</dbReference>
<protein>
    <recommendedName>
        <fullName evidence="2">Aminoglycoside phosphotransferase domain-containing protein</fullName>
    </recommendedName>
</protein>
<dbReference type="Proteomes" id="UP000481033">
    <property type="component" value="Unassembled WGS sequence"/>
</dbReference>
<dbReference type="PANTHER" id="PTHR21064:SF6">
    <property type="entry name" value="AMINOGLYCOSIDE PHOSPHOTRANSFERASE DOMAIN-CONTAINING PROTEIN"/>
    <property type="match status" value="1"/>
</dbReference>
<evidence type="ECO:0000256" key="1">
    <source>
        <dbReference type="ARBA" id="ARBA00038240"/>
    </source>
</evidence>
<dbReference type="Gene3D" id="3.90.1200.10">
    <property type="match status" value="1"/>
</dbReference>
<keyword evidence="4" id="KW-1185">Reference proteome</keyword>
<dbReference type="PANTHER" id="PTHR21064">
    <property type="entry name" value="AMINOGLYCOSIDE PHOSPHOTRANSFERASE DOMAIN-CONTAINING PROTEIN-RELATED"/>
    <property type="match status" value="1"/>
</dbReference>
<dbReference type="Pfam" id="PF01636">
    <property type="entry name" value="APH"/>
    <property type="match status" value="1"/>
</dbReference>
<proteinExistence type="inferred from homology"/>
<dbReference type="RefSeq" id="WP_163700132.1">
    <property type="nucleotide sequence ID" value="NZ_QXHD01000004.1"/>
</dbReference>
<evidence type="ECO:0000313" key="3">
    <source>
        <dbReference type="EMBL" id="NEZ57955.1"/>
    </source>
</evidence>
<feature type="domain" description="Aminoglycoside phosphotransferase" evidence="2">
    <location>
        <begin position="68"/>
        <end position="272"/>
    </location>
</feature>
<organism evidence="3 4">
    <name type="scientific">Adonisia turfae CCMR0081</name>
    <dbReference type="NCBI Taxonomy" id="2292702"/>
    <lineage>
        <taxon>Bacteria</taxon>
        <taxon>Bacillati</taxon>
        <taxon>Cyanobacteriota</taxon>
        <taxon>Adonisia</taxon>
        <taxon>Adonisia turfae</taxon>
    </lineage>
</organism>
<dbReference type="GO" id="GO:0009088">
    <property type="term" value="P:threonine biosynthetic process"/>
    <property type="evidence" value="ECO:0007669"/>
    <property type="project" value="TreeGrafter"/>
</dbReference>
<dbReference type="SUPFAM" id="SSF56112">
    <property type="entry name" value="Protein kinase-like (PK-like)"/>
    <property type="match status" value="1"/>
</dbReference>
<evidence type="ECO:0000259" key="2">
    <source>
        <dbReference type="Pfam" id="PF01636"/>
    </source>
</evidence>
<evidence type="ECO:0000313" key="4">
    <source>
        <dbReference type="Proteomes" id="UP000481033"/>
    </source>
</evidence>
<dbReference type="InterPro" id="IPR011009">
    <property type="entry name" value="Kinase-like_dom_sf"/>
</dbReference>
<sequence>MITNAYPGRSPPFYESATAIINLFTMPQPSLTIKATYSTLSASELLSKVAPQYKMPNPVSCEFWHRGLNDTYKLSSEKDDFILRVYRHNWRTRSEIEFELAALMHLHKQGAAVAIPIERKQGGFITPIMAPEGERYVIITQFAQGNILKFNDPKDATLFGQAVAEIHSCSSGFESNASRYTLDLKHLIDEPLVKIQPYLAERSSDWEFLSELANSLFTIVNATEVGKLDYGFCHGDVHGENAHEHGGKVTHFDFDCCGLGWRVYDLATFRWVIRLLGKEDALWSSFLEGYRSKREISDLDLSLVEPFIAIRDIWFFGLNTGHSLAQDWLNDDYINFHLNFLNQISEKISSGN</sequence>
<dbReference type="Gene3D" id="3.30.200.20">
    <property type="entry name" value="Phosphorylase Kinase, domain 1"/>
    <property type="match status" value="1"/>
</dbReference>
<comment type="similarity">
    <text evidence="1">Belongs to the pseudomonas-type ThrB family.</text>
</comment>
<comment type="caution">
    <text evidence="3">The sequence shown here is derived from an EMBL/GenBank/DDBJ whole genome shotgun (WGS) entry which is preliminary data.</text>
</comment>